<accession>A0A376DD22</accession>
<dbReference type="NCBIfam" id="TIGR02857">
    <property type="entry name" value="CydD"/>
    <property type="match status" value="1"/>
</dbReference>
<feature type="transmembrane region" description="Helical" evidence="10">
    <location>
        <begin position="23"/>
        <end position="49"/>
    </location>
</feature>
<dbReference type="GO" id="GO:0005886">
    <property type="term" value="C:plasma membrane"/>
    <property type="evidence" value="ECO:0007669"/>
    <property type="project" value="UniProtKB-SubCell"/>
</dbReference>
<dbReference type="OrthoDB" id="9806127at2"/>
<keyword evidence="6" id="KW-0547">Nucleotide-binding</keyword>
<keyword evidence="8 10" id="KW-1133">Transmembrane helix</keyword>
<dbReference type="PANTHER" id="PTHR24221">
    <property type="entry name" value="ATP-BINDING CASSETTE SUB-FAMILY B"/>
    <property type="match status" value="1"/>
</dbReference>
<dbReference type="GO" id="GO:0034040">
    <property type="term" value="F:ATPase-coupled lipid transmembrane transporter activity"/>
    <property type="evidence" value="ECO:0007669"/>
    <property type="project" value="TreeGrafter"/>
</dbReference>
<gene>
    <name evidence="13" type="primary">cydD</name>
    <name evidence="13" type="ORF">NCTC12121_01293</name>
</gene>
<dbReference type="PROSITE" id="PS00211">
    <property type="entry name" value="ABC_TRANSPORTER_1"/>
    <property type="match status" value="1"/>
</dbReference>
<dbReference type="NCBIfam" id="NF008379">
    <property type="entry name" value="PRK11174.1"/>
    <property type="match status" value="1"/>
</dbReference>
<name>A0A376DD22_9GAMM</name>
<dbReference type="GO" id="GO:0016887">
    <property type="term" value="F:ATP hydrolysis activity"/>
    <property type="evidence" value="ECO:0007669"/>
    <property type="project" value="InterPro"/>
</dbReference>
<evidence type="ECO:0000259" key="12">
    <source>
        <dbReference type="PROSITE" id="PS50929"/>
    </source>
</evidence>
<organism evidence="13 14">
    <name type="scientific">Edwardsiella hoshinae</name>
    <dbReference type="NCBI Taxonomy" id="93378"/>
    <lineage>
        <taxon>Bacteria</taxon>
        <taxon>Pseudomonadati</taxon>
        <taxon>Pseudomonadota</taxon>
        <taxon>Gammaproteobacteria</taxon>
        <taxon>Enterobacterales</taxon>
        <taxon>Hafniaceae</taxon>
        <taxon>Edwardsiella</taxon>
    </lineage>
</organism>
<dbReference type="SMART" id="SM00382">
    <property type="entry name" value="AAA"/>
    <property type="match status" value="1"/>
</dbReference>
<dbReference type="InterPro" id="IPR003593">
    <property type="entry name" value="AAA+_ATPase"/>
</dbReference>
<dbReference type="InterPro" id="IPR011527">
    <property type="entry name" value="ABC1_TM_dom"/>
</dbReference>
<dbReference type="GO" id="GO:0005524">
    <property type="term" value="F:ATP binding"/>
    <property type="evidence" value="ECO:0007669"/>
    <property type="project" value="UniProtKB-KW"/>
</dbReference>
<keyword evidence="9 10" id="KW-0472">Membrane</keyword>
<evidence type="ECO:0000256" key="9">
    <source>
        <dbReference type="ARBA" id="ARBA00023136"/>
    </source>
</evidence>
<dbReference type="EMBL" id="UFXZ01000001">
    <property type="protein sequence ID" value="STC86857.1"/>
    <property type="molecule type" value="Genomic_DNA"/>
</dbReference>
<keyword evidence="4" id="KW-0997">Cell inner membrane</keyword>
<feature type="domain" description="ABC transmembrane type-1" evidence="12">
    <location>
        <begin position="26"/>
        <end position="316"/>
    </location>
</feature>
<evidence type="ECO:0000256" key="6">
    <source>
        <dbReference type="ARBA" id="ARBA00022741"/>
    </source>
</evidence>
<feature type="transmembrane region" description="Helical" evidence="10">
    <location>
        <begin position="167"/>
        <end position="188"/>
    </location>
</feature>
<keyword evidence="5 10" id="KW-0812">Transmembrane</keyword>
<dbReference type="Proteomes" id="UP000255248">
    <property type="component" value="Unassembled WGS sequence"/>
</dbReference>
<dbReference type="CDD" id="cd18584">
    <property type="entry name" value="ABC_6TM_AarD_CydD"/>
    <property type="match status" value="1"/>
</dbReference>
<evidence type="ECO:0000256" key="2">
    <source>
        <dbReference type="ARBA" id="ARBA00022448"/>
    </source>
</evidence>
<feature type="domain" description="ABC transporter" evidence="11">
    <location>
        <begin position="358"/>
        <end position="591"/>
    </location>
</feature>
<dbReference type="SUPFAM" id="SSF90123">
    <property type="entry name" value="ABC transporter transmembrane region"/>
    <property type="match status" value="1"/>
</dbReference>
<dbReference type="InterPro" id="IPR039421">
    <property type="entry name" value="Type_1_exporter"/>
</dbReference>
<evidence type="ECO:0000256" key="8">
    <source>
        <dbReference type="ARBA" id="ARBA00022989"/>
    </source>
</evidence>
<feature type="transmembrane region" description="Helical" evidence="10">
    <location>
        <begin position="245"/>
        <end position="268"/>
    </location>
</feature>
<feature type="transmembrane region" description="Helical" evidence="10">
    <location>
        <begin position="140"/>
        <end position="161"/>
    </location>
</feature>
<sequence>MNKQRQRELTLWLKQHSRLARRWLRLSMLLGLLAGLLIIAQSWLLATLLQQLIIDHTPRSALLSDFALLVVTIVLRALLGGVRERVGFRCGQVVRREIRALVLDRLALLGPAWIQGRPAGHWATLILEQIEDMQDFYARYLPQMALAVTIPLLILAAVLPINWAAGLILFATAPLIPLFMALVGVGAADANRRNFLALSRLSANFLDRLRGMETLRLFHRAQAETQHIAQASEDFRKRTMEVLRLAFLSSAVLEFFASVSIAVVAVYFGFSYLGELNFGHYDHGVTLFAGFLVLILAPEFFQPLRDLGAFYHAKAQAIGAAEALVTFLDDSEQAHSVQTVATSAPTMPCPPAPMPLTLEAHNLEILSPQGKVLAGPLNFRIAAGERIALVGHSGAGKSSLINLLLGFLPYRGELVIDGQPLTAISLDAWRSQLAWVGQNPTLPLTTLRANILLGNPQADEEQLQAAITCAYVAEFLDQLPQGLDTPIGEDAARLSVGQAQRVAVARALIRPCRLLLLDEPTASLDANSERLVMRALQAAARNQTTLMVTHQLDELAHFDRIWVMDQGMLVQQGDFAALSQQRGTPFTALLASRRQEI</sequence>
<dbReference type="Gene3D" id="1.20.1560.10">
    <property type="entry name" value="ABC transporter type 1, transmembrane domain"/>
    <property type="match status" value="1"/>
</dbReference>
<dbReference type="FunFam" id="1.20.1560.10:FF:000039">
    <property type="entry name" value="Cysteine/glutathione ABC transporter permease/ATP-binding protein CydD"/>
    <property type="match status" value="1"/>
</dbReference>
<dbReference type="PANTHER" id="PTHR24221:SF261">
    <property type="entry name" value="GLUTATHIONE_L-CYSTEINE TRANSPORT SYSTEM ATP-BINDING_PERMEASE PROTEIN CYDD"/>
    <property type="match status" value="1"/>
</dbReference>
<proteinExistence type="predicted"/>
<evidence type="ECO:0000256" key="3">
    <source>
        <dbReference type="ARBA" id="ARBA00022475"/>
    </source>
</evidence>
<dbReference type="GO" id="GO:0140359">
    <property type="term" value="F:ABC-type transporter activity"/>
    <property type="evidence" value="ECO:0007669"/>
    <property type="project" value="InterPro"/>
</dbReference>
<dbReference type="Gene3D" id="3.40.50.300">
    <property type="entry name" value="P-loop containing nucleotide triphosphate hydrolases"/>
    <property type="match status" value="1"/>
</dbReference>
<dbReference type="InterPro" id="IPR003439">
    <property type="entry name" value="ABC_transporter-like_ATP-bd"/>
</dbReference>
<reference evidence="13 14" key="1">
    <citation type="submission" date="2018-06" db="EMBL/GenBank/DDBJ databases">
        <authorList>
            <consortium name="Pathogen Informatics"/>
            <person name="Doyle S."/>
        </authorList>
    </citation>
    <scope>NUCLEOTIDE SEQUENCE [LARGE SCALE GENOMIC DNA]</scope>
    <source>
        <strain evidence="13 14">NCTC12121</strain>
    </source>
</reference>
<evidence type="ECO:0000256" key="10">
    <source>
        <dbReference type="SAM" id="Phobius"/>
    </source>
</evidence>
<dbReference type="SUPFAM" id="SSF52540">
    <property type="entry name" value="P-loop containing nucleoside triphosphate hydrolases"/>
    <property type="match status" value="1"/>
</dbReference>
<protein>
    <submittedName>
        <fullName evidence="13">ATP-binding/permease protein CydD</fullName>
    </submittedName>
</protein>
<comment type="subcellular location">
    <subcellularLocation>
        <location evidence="1">Cell inner membrane</location>
        <topology evidence="1">Multi-pass membrane protein</topology>
    </subcellularLocation>
</comment>
<dbReference type="Pfam" id="PF00664">
    <property type="entry name" value="ABC_membrane"/>
    <property type="match status" value="1"/>
</dbReference>
<keyword evidence="7 13" id="KW-0067">ATP-binding</keyword>
<evidence type="ECO:0000259" key="11">
    <source>
        <dbReference type="PROSITE" id="PS50893"/>
    </source>
</evidence>
<evidence type="ECO:0000256" key="4">
    <source>
        <dbReference type="ARBA" id="ARBA00022519"/>
    </source>
</evidence>
<dbReference type="InterPro" id="IPR036640">
    <property type="entry name" value="ABC1_TM_sf"/>
</dbReference>
<dbReference type="PROSITE" id="PS50893">
    <property type="entry name" value="ABC_TRANSPORTER_2"/>
    <property type="match status" value="1"/>
</dbReference>
<keyword evidence="3" id="KW-1003">Cell membrane</keyword>
<evidence type="ECO:0000313" key="14">
    <source>
        <dbReference type="Proteomes" id="UP000255248"/>
    </source>
</evidence>
<evidence type="ECO:0000313" key="13">
    <source>
        <dbReference type="EMBL" id="STC86857.1"/>
    </source>
</evidence>
<dbReference type="PROSITE" id="PS50929">
    <property type="entry name" value="ABC_TM1F"/>
    <property type="match status" value="1"/>
</dbReference>
<keyword evidence="2" id="KW-0813">Transport</keyword>
<dbReference type="GO" id="GO:0042883">
    <property type="term" value="P:cysteine transport"/>
    <property type="evidence" value="ECO:0007669"/>
    <property type="project" value="InterPro"/>
</dbReference>
<dbReference type="Pfam" id="PF00005">
    <property type="entry name" value="ABC_tran"/>
    <property type="match status" value="1"/>
</dbReference>
<dbReference type="InterPro" id="IPR027417">
    <property type="entry name" value="P-loop_NTPase"/>
</dbReference>
<evidence type="ECO:0000256" key="5">
    <source>
        <dbReference type="ARBA" id="ARBA00022692"/>
    </source>
</evidence>
<dbReference type="RefSeq" id="WP_024522366.1">
    <property type="nucleotide sequence ID" value="NZ_CP065626.1"/>
</dbReference>
<dbReference type="InterPro" id="IPR014216">
    <property type="entry name" value="ABC_transptr_CydD"/>
</dbReference>
<dbReference type="InterPro" id="IPR017871">
    <property type="entry name" value="ABC_transporter-like_CS"/>
</dbReference>
<dbReference type="AlphaFoldDB" id="A0A376DD22"/>
<evidence type="ECO:0000256" key="1">
    <source>
        <dbReference type="ARBA" id="ARBA00004429"/>
    </source>
</evidence>
<dbReference type="STRING" id="93378.A9798_06030"/>
<evidence type="ECO:0000256" key="7">
    <source>
        <dbReference type="ARBA" id="ARBA00022840"/>
    </source>
</evidence>
<feature type="transmembrane region" description="Helical" evidence="10">
    <location>
        <begin position="61"/>
        <end position="79"/>
    </location>
</feature>